<evidence type="ECO:0000256" key="2">
    <source>
        <dbReference type="ARBA" id="ARBA00006739"/>
    </source>
</evidence>
<gene>
    <name evidence="5" type="ORF">Sfulv_54330</name>
</gene>
<evidence type="ECO:0008006" key="7">
    <source>
        <dbReference type="Google" id="ProtNLM"/>
    </source>
</evidence>
<reference evidence="5 6" key="1">
    <citation type="submission" date="2020-05" db="EMBL/GenBank/DDBJ databases">
        <title>Whole genome shotgun sequence of Streptomyces fulvorobeus NBRC 15897.</title>
        <authorList>
            <person name="Komaki H."/>
            <person name="Tamura T."/>
        </authorList>
    </citation>
    <scope>NUCLEOTIDE SEQUENCE [LARGE SCALE GENOMIC DNA]</scope>
    <source>
        <strain evidence="5 6">NBRC 15897</strain>
    </source>
</reference>
<proteinExistence type="inferred from homology"/>
<dbReference type="AlphaFoldDB" id="A0A7J0CDN6"/>
<keyword evidence="3" id="KW-0328">Glycosyltransferase</keyword>
<dbReference type="Proteomes" id="UP000498980">
    <property type="component" value="Unassembled WGS sequence"/>
</dbReference>
<dbReference type="PANTHER" id="PTHR43179:SF12">
    <property type="entry name" value="GALACTOFURANOSYLTRANSFERASE GLFT2"/>
    <property type="match status" value="1"/>
</dbReference>
<comment type="similarity">
    <text evidence="2">Belongs to the glycosyltransferase 2 family.</text>
</comment>
<evidence type="ECO:0000256" key="3">
    <source>
        <dbReference type="ARBA" id="ARBA00022676"/>
    </source>
</evidence>
<dbReference type="InterPro" id="IPR029044">
    <property type="entry name" value="Nucleotide-diphossugar_trans"/>
</dbReference>
<comment type="pathway">
    <text evidence="1">Cell wall biogenesis; cell wall polysaccharide biosynthesis.</text>
</comment>
<dbReference type="Gene3D" id="3.90.550.10">
    <property type="entry name" value="Spore Coat Polysaccharide Biosynthesis Protein SpsA, Chain A"/>
    <property type="match status" value="1"/>
</dbReference>
<dbReference type="PANTHER" id="PTHR43179">
    <property type="entry name" value="RHAMNOSYLTRANSFERASE WBBL"/>
    <property type="match status" value="1"/>
</dbReference>
<dbReference type="GO" id="GO:0016757">
    <property type="term" value="F:glycosyltransferase activity"/>
    <property type="evidence" value="ECO:0007669"/>
    <property type="project" value="UniProtKB-KW"/>
</dbReference>
<evidence type="ECO:0000313" key="5">
    <source>
        <dbReference type="EMBL" id="GFN00623.1"/>
    </source>
</evidence>
<dbReference type="SUPFAM" id="SSF53448">
    <property type="entry name" value="Nucleotide-diphospho-sugar transferases"/>
    <property type="match status" value="1"/>
</dbReference>
<accession>A0A7J0CDN6</accession>
<name>A0A7J0CDN6_9ACTN</name>
<dbReference type="Pfam" id="PF13641">
    <property type="entry name" value="Glyco_tranf_2_3"/>
    <property type="match status" value="1"/>
</dbReference>
<sequence>MSPPVPSPPITLAVVVPTRGDHRRLRVTLACLAAQTDAPPHEVIVVDDNESDGRAALAGILADARDRLPLRSVPGPGRGRAAVRNAGADAAEAAWVVFLDADVVVGPRFLRAYADAARPGVFLHGRMRELPTAERLLTALEEARPAEIQRITAELTVAPADARSRDPLRRTMANALERAVEAMDAGTLPDVAGWLGFVGANSAVQKEAWRSVGGFDEGFGRDWGCEDIEFGVRLHTAGLRRVLVPEAYGIHLSHARPGRWHQHGRNMERLALLHPLPAVRALTALLGPDGTPERYVTAVRAEAARTRPTGTR</sequence>
<keyword evidence="4" id="KW-0808">Transferase</keyword>
<evidence type="ECO:0000313" key="6">
    <source>
        <dbReference type="Proteomes" id="UP000498980"/>
    </source>
</evidence>
<dbReference type="EMBL" id="BLWC01000001">
    <property type="protein sequence ID" value="GFN00623.1"/>
    <property type="molecule type" value="Genomic_DNA"/>
</dbReference>
<dbReference type="CDD" id="cd00761">
    <property type="entry name" value="Glyco_tranf_GTA_type"/>
    <property type="match status" value="1"/>
</dbReference>
<evidence type="ECO:0000256" key="4">
    <source>
        <dbReference type="ARBA" id="ARBA00022679"/>
    </source>
</evidence>
<keyword evidence="6" id="KW-1185">Reference proteome</keyword>
<protein>
    <recommendedName>
        <fullName evidence="7">Glycosyl transferase</fullName>
    </recommendedName>
</protein>
<evidence type="ECO:0000256" key="1">
    <source>
        <dbReference type="ARBA" id="ARBA00004776"/>
    </source>
</evidence>
<comment type="caution">
    <text evidence="5">The sequence shown here is derived from an EMBL/GenBank/DDBJ whole genome shotgun (WGS) entry which is preliminary data.</text>
</comment>
<organism evidence="5 6">
    <name type="scientific">Streptomyces fulvorobeus</name>
    <dbReference type="NCBI Taxonomy" id="284028"/>
    <lineage>
        <taxon>Bacteria</taxon>
        <taxon>Bacillati</taxon>
        <taxon>Actinomycetota</taxon>
        <taxon>Actinomycetes</taxon>
        <taxon>Kitasatosporales</taxon>
        <taxon>Streptomycetaceae</taxon>
        <taxon>Streptomyces</taxon>
    </lineage>
</organism>